<keyword evidence="4 14" id="KW-0349">Heme</keyword>
<name>D0L207_HALNC</name>
<dbReference type="GO" id="GO:0020037">
    <property type="term" value="F:heme binding"/>
    <property type="evidence" value="ECO:0007669"/>
    <property type="project" value="InterPro"/>
</dbReference>
<evidence type="ECO:0000256" key="13">
    <source>
        <dbReference type="ARBA" id="ARBA00048423"/>
    </source>
</evidence>
<reference evidence="20 21" key="1">
    <citation type="submission" date="2009-10" db="EMBL/GenBank/DDBJ databases">
        <title>Complete sequence of Halothiobacillus neapolitanus c2.</title>
        <authorList>
            <consortium name="US DOE Joint Genome Institute"/>
            <person name="Lucas S."/>
            <person name="Copeland A."/>
            <person name="Lapidus A."/>
            <person name="Glavina del Rio T."/>
            <person name="Tice H."/>
            <person name="Bruce D."/>
            <person name="Goodwin L."/>
            <person name="Pitluck S."/>
            <person name="Davenport K."/>
            <person name="Brettin T."/>
            <person name="Detter J.C."/>
            <person name="Han C."/>
            <person name="Tapia R."/>
            <person name="Larimer F."/>
            <person name="Land M."/>
            <person name="Hauser L."/>
            <person name="Kyrpides N."/>
            <person name="Mikhailova N."/>
            <person name="Kerfeld C."/>
            <person name="Cannon G."/>
            <person name="Heinhort S."/>
        </authorList>
    </citation>
    <scope>NUCLEOTIDE SEQUENCE [LARGE SCALE GENOMIC DNA]</scope>
    <source>
        <strain evidence="21">ATCC 23641 / c2</strain>
    </source>
</reference>
<sequence>MKKLVTTLLIAAIGTGVGTAMAADNNAPSAANNFNPLNNPSDPAKFAQEYRDYFYKNFPQIPHDKYNMGVYAFDKDAFSQYQDMMQFPPQDDYIAAGKKFWEDYRLPNGKPLSSCVGDAKGLRAKYPYFNTKDGKVHDLESDLINCQLNAGVPKDKSLGSKKGYKDLANVSAYLSSMSQGLKVDVKVPNDPKAVAAFNNGKHMFFRKTGQLNFSCADCHMYHATQMARSETLHTGIGNTTGFPVFRYSKQGMFTLNKRLFGCMRDTRTIPFKQYSSNMLDLEYFLAYIDNGLEINGPALRK</sequence>
<comment type="catalytic activity">
    <reaction evidence="12 14">
        <text>L-cysteinyl-[SoxY protein] + thiosulfate + 2 Fe(III)-[cytochrome c] = S-sulfosulfanyl-L-cysteinyl-[SoxY protein] + 2 Fe(II)-[cytochrome c] + 2 H(+)</text>
        <dbReference type="Rhea" id="RHEA:56720"/>
        <dbReference type="Rhea" id="RHEA-COMP:10350"/>
        <dbReference type="Rhea" id="RHEA-COMP:14328"/>
        <dbReference type="Rhea" id="RHEA-COMP:14399"/>
        <dbReference type="Rhea" id="RHEA-COMP:14691"/>
        <dbReference type="ChEBI" id="CHEBI:15378"/>
        <dbReference type="ChEBI" id="CHEBI:29033"/>
        <dbReference type="ChEBI" id="CHEBI:29034"/>
        <dbReference type="ChEBI" id="CHEBI:29950"/>
        <dbReference type="ChEBI" id="CHEBI:33542"/>
        <dbReference type="ChEBI" id="CHEBI:139321"/>
        <dbReference type="EC" id="2.8.5.2"/>
    </reaction>
</comment>
<dbReference type="OrthoDB" id="9808312at2"/>
<dbReference type="HOGENOM" id="CLU_079910_1_0_6"/>
<feature type="binding site" description="axial binding residue" evidence="17">
    <location>
        <position position="219"/>
    </location>
    <ligand>
        <name>heme c</name>
        <dbReference type="ChEBI" id="CHEBI:61717"/>
        <label>2</label>
    </ligand>
    <ligandPart>
        <name>Fe</name>
        <dbReference type="ChEBI" id="CHEBI:18248"/>
    </ligandPart>
</feature>
<dbReference type="PIRSF" id="PIRSF038455">
    <property type="entry name" value="SoxA"/>
    <property type="match status" value="1"/>
</dbReference>
<comment type="cofactor">
    <cofactor evidence="16">
        <name>heme</name>
        <dbReference type="ChEBI" id="CHEBI:30413"/>
    </cofactor>
    <text evidence="16">Binds 2 heme groups per subunit.</text>
</comment>
<evidence type="ECO:0000256" key="10">
    <source>
        <dbReference type="ARBA" id="ARBA00023004"/>
    </source>
</evidence>
<dbReference type="GO" id="GO:0016740">
    <property type="term" value="F:transferase activity"/>
    <property type="evidence" value="ECO:0007669"/>
    <property type="project" value="UniProtKB-KW"/>
</dbReference>
<evidence type="ECO:0000256" key="16">
    <source>
        <dbReference type="PIRSR" id="PIRSR038455-2"/>
    </source>
</evidence>
<feature type="binding site" description="covalent" evidence="16">
    <location>
        <position position="115"/>
    </location>
    <ligand>
        <name>heme c</name>
        <dbReference type="ChEBI" id="CHEBI:61717"/>
        <label>1</label>
    </ligand>
</feature>
<comment type="cofactor">
    <cofactor evidence="14">
        <name>heme</name>
        <dbReference type="ChEBI" id="CHEBI:30413"/>
    </cofactor>
    <text evidence="14">Binds 1 heme group per subunit.</text>
</comment>
<evidence type="ECO:0000256" key="1">
    <source>
        <dbReference type="ARBA" id="ARBA00004418"/>
    </source>
</evidence>
<evidence type="ECO:0000256" key="3">
    <source>
        <dbReference type="ARBA" id="ARBA00022448"/>
    </source>
</evidence>
<dbReference type="InterPro" id="IPR009056">
    <property type="entry name" value="Cyt_c-like_dom"/>
</dbReference>
<comment type="function">
    <text evidence="14">C-type monoheme cytochrome, which is part of the SoxAX cytochrome complex involved in sulfur oxidation. The SoxAX complex catalyzes the formation of a heterodisulfide bond between the conserved cysteine residue on a sulfur carrier SoxYZ complex subunit SoxY and thiosulfate or other inorganic sulfur substrates. This leads to the intermediary formation of conspicuous sulfur globules inside of the cells.</text>
</comment>
<feature type="binding site" description="axial binding residue" evidence="17">
    <location>
        <position position="262"/>
    </location>
    <ligand>
        <name>heme c</name>
        <dbReference type="ChEBI" id="CHEBI:61717"/>
        <label>2</label>
    </ligand>
    <ligandPart>
        <name>Fe</name>
        <dbReference type="ChEBI" id="CHEBI:18248"/>
    </ligandPart>
</feature>
<protein>
    <recommendedName>
        <fullName evidence="14">SoxAX cytochrome complex subunit A</fullName>
        <ecNumber evidence="14">2.8.5.2</ecNumber>
    </recommendedName>
    <alternativeName>
        <fullName evidence="14">Protein SoxA</fullName>
    </alternativeName>
    <alternativeName>
        <fullName evidence="14">Sulfur oxidizing protein A</fullName>
    </alternativeName>
    <alternativeName>
        <fullName evidence="14">Thiosulfate-oxidizing multienzyme system protein SoxA</fullName>
    </alternativeName>
</protein>
<dbReference type="NCBIfam" id="TIGR04484">
    <property type="entry name" value="thiosulf_SoxA"/>
    <property type="match status" value="1"/>
</dbReference>
<proteinExistence type="inferred from homology"/>
<dbReference type="STRING" id="555778.Hneap_1908"/>
<keyword evidence="21" id="KW-1185">Reference proteome</keyword>
<dbReference type="GO" id="GO:0009055">
    <property type="term" value="F:electron transfer activity"/>
    <property type="evidence" value="ECO:0007669"/>
    <property type="project" value="InterPro"/>
</dbReference>
<evidence type="ECO:0000259" key="19">
    <source>
        <dbReference type="Pfam" id="PF21342"/>
    </source>
</evidence>
<evidence type="ECO:0000313" key="21">
    <source>
        <dbReference type="Proteomes" id="UP000009102"/>
    </source>
</evidence>
<dbReference type="Gene3D" id="1.10.760.10">
    <property type="entry name" value="Cytochrome c-like domain"/>
    <property type="match status" value="2"/>
</dbReference>
<comment type="subcellular location">
    <subcellularLocation>
        <location evidence="1 14">Periplasm</location>
    </subcellularLocation>
</comment>
<evidence type="ECO:0000256" key="14">
    <source>
        <dbReference type="PIRNR" id="PIRNR038455"/>
    </source>
</evidence>
<evidence type="ECO:0000256" key="6">
    <source>
        <dbReference type="ARBA" id="ARBA00022723"/>
    </source>
</evidence>
<dbReference type="SUPFAM" id="SSF46626">
    <property type="entry name" value="Cytochrome c"/>
    <property type="match status" value="2"/>
</dbReference>
<evidence type="ECO:0000256" key="7">
    <source>
        <dbReference type="ARBA" id="ARBA00022729"/>
    </source>
</evidence>
<feature type="domain" description="Cytochrome c" evidence="19">
    <location>
        <begin position="97"/>
        <end position="183"/>
    </location>
</feature>
<evidence type="ECO:0000313" key="20">
    <source>
        <dbReference type="EMBL" id="ACX96730.1"/>
    </source>
</evidence>
<feature type="binding site" description="covalent" evidence="16">
    <location>
        <position position="218"/>
    </location>
    <ligand>
        <name>heme c</name>
        <dbReference type="ChEBI" id="CHEBI:61717"/>
        <label>2</label>
    </ligand>
</feature>
<evidence type="ECO:0000256" key="8">
    <source>
        <dbReference type="ARBA" id="ARBA00022764"/>
    </source>
</evidence>
<evidence type="ECO:0000256" key="17">
    <source>
        <dbReference type="PIRSR" id="PIRSR038455-3"/>
    </source>
</evidence>
<feature type="chain" id="PRO_5003010980" description="SoxAX cytochrome complex subunit A" evidence="18">
    <location>
        <begin position="23"/>
        <end position="301"/>
    </location>
</feature>
<keyword evidence="10 14" id="KW-0408">Iron</keyword>
<dbReference type="KEGG" id="hna:Hneap_1908"/>
<dbReference type="EC" id="2.8.5.2" evidence="14"/>
<dbReference type="Pfam" id="PF21342">
    <property type="entry name" value="SoxA-TsdA_cyt-c"/>
    <property type="match status" value="1"/>
</dbReference>
<keyword evidence="7 18" id="KW-0732">Signal</keyword>
<dbReference type="AlphaFoldDB" id="D0L207"/>
<keyword evidence="6 14" id="KW-0479">Metal-binding</keyword>
<keyword evidence="8 14" id="KW-0574">Periplasm</keyword>
<feature type="signal peptide" evidence="18">
    <location>
        <begin position="1"/>
        <end position="22"/>
    </location>
</feature>
<organism evidence="20 21">
    <name type="scientific">Halothiobacillus neapolitanus (strain ATCC 23641 / DSM 15147 / CIP 104769 / NCIMB 8539 / c2)</name>
    <name type="common">Thiobacillus neapolitanus</name>
    <dbReference type="NCBI Taxonomy" id="555778"/>
    <lineage>
        <taxon>Bacteria</taxon>
        <taxon>Pseudomonadati</taxon>
        <taxon>Pseudomonadota</taxon>
        <taxon>Gammaproteobacteria</taxon>
        <taxon>Chromatiales</taxon>
        <taxon>Halothiobacillaceae</taxon>
        <taxon>Halothiobacillus</taxon>
    </lineage>
</organism>
<evidence type="ECO:0000256" key="4">
    <source>
        <dbReference type="ARBA" id="ARBA00022617"/>
    </source>
</evidence>
<accession>D0L207</accession>
<dbReference type="GO" id="GO:0070069">
    <property type="term" value="C:cytochrome complex"/>
    <property type="evidence" value="ECO:0007669"/>
    <property type="project" value="InterPro"/>
</dbReference>
<feature type="binding site" description="axial binding residue" evidence="17">
    <location>
        <position position="146"/>
    </location>
    <ligand>
        <name>heme c</name>
        <dbReference type="ChEBI" id="CHEBI:61717"/>
        <label>1</label>
    </ligand>
    <ligandPart>
        <name>Fe</name>
        <dbReference type="ChEBI" id="CHEBI:18248"/>
    </ligandPart>
</feature>
<feature type="binding site" description="covalent" evidence="16">
    <location>
        <position position="215"/>
    </location>
    <ligand>
        <name>heme c</name>
        <dbReference type="ChEBI" id="CHEBI:61717"/>
        <label>2</label>
    </ligand>
</feature>
<dbReference type="GO" id="GO:0016669">
    <property type="term" value="F:oxidoreductase activity, acting on a sulfur group of donors, cytochrome as acceptor"/>
    <property type="evidence" value="ECO:0007669"/>
    <property type="project" value="InterPro"/>
</dbReference>
<dbReference type="RefSeq" id="WP_012824763.1">
    <property type="nucleotide sequence ID" value="NC_013422.1"/>
</dbReference>
<dbReference type="eggNOG" id="COG3258">
    <property type="taxonomic scope" value="Bacteria"/>
</dbReference>
<feature type="active site" description="Cysteine persulfide intermediate" evidence="15">
    <location>
        <position position="262"/>
    </location>
</feature>
<dbReference type="Proteomes" id="UP000009102">
    <property type="component" value="Chromosome"/>
</dbReference>
<evidence type="ECO:0000256" key="18">
    <source>
        <dbReference type="SAM" id="SignalP"/>
    </source>
</evidence>
<comment type="catalytic activity">
    <reaction evidence="13 14">
        <text>S-sulfanyl-L-cysteinyl-[SoxY protein] + thiosulfate + 2 Fe(III)-[cytochrome c] = S-(2-sulfodisulfanyl)-L-cysteinyl-[SoxY protein] + 2 Fe(II)-[cytochrome c] + 2 H(+)</text>
        <dbReference type="Rhea" id="RHEA:51224"/>
        <dbReference type="Rhea" id="RHEA-COMP:10350"/>
        <dbReference type="Rhea" id="RHEA-COMP:14399"/>
        <dbReference type="Rhea" id="RHEA-COMP:14689"/>
        <dbReference type="Rhea" id="RHEA-COMP:14690"/>
        <dbReference type="ChEBI" id="CHEBI:15378"/>
        <dbReference type="ChEBI" id="CHEBI:29033"/>
        <dbReference type="ChEBI" id="CHEBI:29034"/>
        <dbReference type="ChEBI" id="CHEBI:33542"/>
        <dbReference type="ChEBI" id="CHEBI:61963"/>
        <dbReference type="ChEBI" id="CHEBI:140664"/>
        <dbReference type="EC" id="2.8.5.2"/>
    </reaction>
</comment>
<feature type="binding site" evidence="16">
    <location>
        <position position="258"/>
    </location>
    <ligand>
        <name>substrate</name>
    </ligand>
</feature>
<keyword evidence="3 14" id="KW-0813">Transport</keyword>
<dbReference type="GO" id="GO:0019417">
    <property type="term" value="P:sulfur oxidation"/>
    <property type="evidence" value="ECO:0007669"/>
    <property type="project" value="InterPro"/>
</dbReference>
<dbReference type="InterPro" id="IPR025710">
    <property type="entry name" value="SoxA"/>
</dbReference>
<comment type="subunit">
    <text evidence="2 14">Heterodimer of SoxA and SoxX.</text>
</comment>
<comment type="similarity">
    <text evidence="11 14">Belongs to the SoxA family.</text>
</comment>
<evidence type="ECO:0000256" key="9">
    <source>
        <dbReference type="ARBA" id="ARBA00022982"/>
    </source>
</evidence>
<dbReference type="InterPro" id="IPR036909">
    <property type="entry name" value="Cyt_c-like_dom_sf"/>
</dbReference>
<dbReference type="EMBL" id="CP001801">
    <property type="protein sequence ID" value="ACX96730.1"/>
    <property type="molecule type" value="Genomic_DNA"/>
</dbReference>
<evidence type="ECO:0000256" key="5">
    <source>
        <dbReference type="ARBA" id="ARBA00022679"/>
    </source>
</evidence>
<dbReference type="GO" id="GO:0042597">
    <property type="term" value="C:periplasmic space"/>
    <property type="evidence" value="ECO:0007669"/>
    <property type="project" value="UniProtKB-SubCell"/>
</dbReference>
<keyword evidence="5 14" id="KW-0808">Transferase</keyword>
<evidence type="ECO:0000256" key="11">
    <source>
        <dbReference type="ARBA" id="ARBA00025746"/>
    </source>
</evidence>
<evidence type="ECO:0000256" key="15">
    <source>
        <dbReference type="PIRSR" id="PIRSR038455-1"/>
    </source>
</evidence>
<evidence type="ECO:0000256" key="2">
    <source>
        <dbReference type="ARBA" id="ARBA00011530"/>
    </source>
</evidence>
<keyword evidence="9 14" id="KW-0249">Electron transport</keyword>
<gene>
    <name evidence="20" type="ordered locus">Hneap_1908</name>
</gene>
<evidence type="ECO:0000256" key="12">
    <source>
        <dbReference type="ARBA" id="ARBA00048077"/>
    </source>
</evidence>
<dbReference type="GO" id="GO:0046872">
    <property type="term" value="F:metal ion binding"/>
    <property type="evidence" value="ECO:0007669"/>
    <property type="project" value="UniProtKB-KW"/>
</dbReference>